<dbReference type="PANTHER" id="PTHR43100:SF1">
    <property type="entry name" value="GLUTAMATE SYNTHASE [NADPH] SMALL CHAIN"/>
    <property type="match status" value="1"/>
</dbReference>
<evidence type="ECO:0000256" key="4">
    <source>
        <dbReference type="ARBA" id="ARBA00029440"/>
    </source>
</evidence>
<dbReference type="Gene3D" id="1.10.1060.10">
    <property type="entry name" value="Alpha-helical ferredoxin"/>
    <property type="match status" value="1"/>
</dbReference>
<proteinExistence type="predicted"/>
<keyword evidence="3" id="KW-0314">Glutamate biosynthesis</keyword>
<dbReference type="GO" id="GO:0016639">
    <property type="term" value="F:oxidoreductase activity, acting on the CH-NH2 group of donors, NAD or NADP as acceptor"/>
    <property type="evidence" value="ECO:0007669"/>
    <property type="project" value="InterPro"/>
</dbReference>
<dbReference type="InterPro" id="IPR017896">
    <property type="entry name" value="4Fe4S_Fe-S-bd"/>
</dbReference>
<dbReference type="InterPro" id="IPR028261">
    <property type="entry name" value="DPD_II"/>
</dbReference>
<accession>A0A3B1D1B3</accession>
<dbReference type="GO" id="GO:0006537">
    <property type="term" value="P:glutamate biosynthetic process"/>
    <property type="evidence" value="ECO:0007669"/>
    <property type="project" value="UniProtKB-KW"/>
</dbReference>
<dbReference type="PROSITE" id="PS51379">
    <property type="entry name" value="4FE4S_FER_2"/>
    <property type="match status" value="1"/>
</dbReference>
<dbReference type="InterPro" id="IPR036188">
    <property type="entry name" value="FAD/NAD-bd_sf"/>
</dbReference>
<dbReference type="Pfam" id="PF07992">
    <property type="entry name" value="Pyr_redox_2"/>
    <property type="match status" value="1"/>
</dbReference>
<evidence type="ECO:0000256" key="1">
    <source>
        <dbReference type="ARBA" id="ARBA00022605"/>
    </source>
</evidence>
<dbReference type="NCBIfam" id="TIGR01317">
    <property type="entry name" value="GOGAT_sm_gam"/>
    <property type="match status" value="1"/>
</dbReference>
<dbReference type="Gene3D" id="3.50.50.60">
    <property type="entry name" value="FAD/NAD(P)-binding domain"/>
    <property type="match status" value="2"/>
</dbReference>
<evidence type="ECO:0000256" key="3">
    <source>
        <dbReference type="ARBA" id="ARBA00023164"/>
    </source>
</evidence>
<reference evidence="6" key="1">
    <citation type="submission" date="2018-06" db="EMBL/GenBank/DDBJ databases">
        <authorList>
            <person name="Zhirakovskaya E."/>
        </authorList>
    </citation>
    <scope>NUCLEOTIDE SEQUENCE</scope>
</reference>
<dbReference type="PRINTS" id="PR00419">
    <property type="entry name" value="ADXRDTASE"/>
</dbReference>
<dbReference type="InterPro" id="IPR051394">
    <property type="entry name" value="Glutamate_Synthase"/>
</dbReference>
<dbReference type="InterPro" id="IPR009051">
    <property type="entry name" value="Helical_ferredxn"/>
</dbReference>
<dbReference type="InterPro" id="IPR006005">
    <property type="entry name" value="Glut_synth_ssu1"/>
</dbReference>
<evidence type="ECO:0000256" key="2">
    <source>
        <dbReference type="ARBA" id="ARBA00023002"/>
    </source>
</evidence>
<keyword evidence="1" id="KW-0028">Amino-acid biosynthesis</keyword>
<dbReference type="EC" id="1.4.1.13" evidence="6"/>
<dbReference type="PANTHER" id="PTHR43100">
    <property type="entry name" value="GLUTAMATE SYNTHASE [NADPH] SMALL CHAIN"/>
    <property type="match status" value="1"/>
</dbReference>
<comment type="pathway">
    <text evidence="4">Amino-acid biosynthesis.</text>
</comment>
<organism evidence="6">
    <name type="scientific">hydrothermal vent metagenome</name>
    <dbReference type="NCBI Taxonomy" id="652676"/>
    <lineage>
        <taxon>unclassified sequences</taxon>
        <taxon>metagenomes</taxon>
        <taxon>ecological metagenomes</taxon>
    </lineage>
</organism>
<evidence type="ECO:0000259" key="5">
    <source>
        <dbReference type="PROSITE" id="PS51379"/>
    </source>
</evidence>
<dbReference type="EMBL" id="UOGJ01000107">
    <property type="protein sequence ID" value="VAX36686.1"/>
    <property type="molecule type" value="Genomic_DNA"/>
</dbReference>
<dbReference type="SUPFAM" id="SSF46548">
    <property type="entry name" value="alpha-helical ferredoxin"/>
    <property type="match status" value="1"/>
</dbReference>
<feature type="domain" description="4Fe-4S ferredoxin-type" evidence="5">
    <location>
        <begin position="37"/>
        <end position="68"/>
    </location>
</feature>
<protein>
    <submittedName>
        <fullName evidence="6">Glutamate synthase [NADPH] small chain</fullName>
        <ecNumber evidence="6">1.4.1.13</ecNumber>
    </submittedName>
</protein>
<dbReference type="Pfam" id="PF14691">
    <property type="entry name" value="Fer4_20"/>
    <property type="match status" value="1"/>
</dbReference>
<name>A0A3B1D1B3_9ZZZZ</name>
<keyword evidence="2 6" id="KW-0560">Oxidoreductase</keyword>
<dbReference type="InterPro" id="IPR023753">
    <property type="entry name" value="FAD/NAD-binding_dom"/>
</dbReference>
<dbReference type="AlphaFoldDB" id="A0A3B1D1B3"/>
<dbReference type="GO" id="GO:0051536">
    <property type="term" value="F:iron-sulfur cluster binding"/>
    <property type="evidence" value="ECO:0007669"/>
    <property type="project" value="InterPro"/>
</dbReference>
<dbReference type="GO" id="GO:0004355">
    <property type="term" value="F:glutamate synthase (NADPH) activity"/>
    <property type="evidence" value="ECO:0007669"/>
    <property type="project" value="UniProtKB-EC"/>
</dbReference>
<dbReference type="SUPFAM" id="SSF51971">
    <property type="entry name" value="Nucleotide-binding domain"/>
    <property type="match status" value="2"/>
</dbReference>
<sequence length="475" mass="52530">MGDVTGFMKYDRQEFDKQATMERLKHWGEFTERLSEKEINIQGARCMDCGVPFCQSGCPIGNIIPDWNDLVFHGRWQEAFERLSKTNNFPEFTGRICPAPCENACVLGINLPAVTIKNVEVSIVERAYQEGWIKVRPPKKRMGKKVAVVGSGPAGLACADQLNKAGYTVTVYEKNEVLGGLLTLGIPNFKLEKSIVERRLKRMVDEGVKFKTKVNVGVDISAEELKLKYAATVLCGGAEQPRDLSVPGRDLKGVYFAMEFLTQQTRVVLGKKVSSDKRIDVKGKNVVVLGGGDTGSDCVGTSNRQGAKSVKQFELLPCPPKEREVDNPWPNWAFIERTSTSHEEGVERDYSIMTKFFSGEDGVLKKLQAVRLEFGPKDPATGRSAMNEIAGSEFELDVDYVFLAMGFLGPIKNGLLENFDVELDARGNVKADQNKMTSVSGVFTAGDMTRGQSLVVWAIQEGRMAAENVHKYLSS</sequence>
<evidence type="ECO:0000313" key="6">
    <source>
        <dbReference type="EMBL" id="VAX36686.1"/>
    </source>
</evidence>
<gene>
    <name evidence="6" type="ORF">MNBD_UNCLBAC01-1239</name>
</gene>